<evidence type="ECO:0000313" key="6">
    <source>
        <dbReference type="Proteomes" id="UP000008983"/>
    </source>
</evidence>
<evidence type="ECO:0000256" key="3">
    <source>
        <dbReference type="ARBA" id="ARBA00023134"/>
    </source>
</evidence>
<dbReference type="InterPro" id="IPR050227">
    <property type="entry name" value="Rab"/>
</dbReference>
<organism evidence="5 6">
    <name type="scientific">Ichthyophthirius multifiliis</name>
    <name type="common">White spot disease agent</name>
    <name type="synonym">Ich</name>
    <dbReference type="NCBI Taxonomy" id="5932"/>
    <lineage>
        <taxon>Eukaryota</taxon>
        <taxon>Sar</taxon>
        <taxon>Alveolata</taxon>
        <taxon>Ciliophora</taxon>
        <taxon>Intramacronucleata</taxon>
        <taxon>Oligohymenophorea</taxon>
        <taxon>Hymenostomatida</taxon>
        <taxon>Ophryoglenina</taxon>
        <taxon>Ichthyophthirius</taxon>
    </lineage>
</organism>
<dbReference type="Proteomes" id="UP000008983">
    <property type="component" value="Unassembled WGS sequence"/>
</dbReference>
<dbReference type="SMART" id="SM00175">
    <property type="entry name" value="RAB"/>
    <property type="match status" value="1"/>
</dbReference>
<dbReference type="GO" id="GO:0003924">
    <property type="term" value="F:GTPase activity"/>
    <property type="evidence" value="ECO:0007669"/>
    <property type="project" value="InterPro"/>
</dbReference>
<dbReference type="STRING" id="857967.G0QZU8"/>
<dbReference type="AlphaFoldDB" id="G0QZU8"/>
<dbReference type="GeneID" id="14905358"/>
<feature type="non-terminal residue" evidence="5">
    <location>
        <position position="180"/>
    </location>
</feature>
<dbReference type="RefSeq" id="XP_004030495.1">
    <property type="nucleotide sequence ID" value="XM_004030447.1"/>
</dbReference>
<dbReference type="GO" id="GO:0005525">
    <property type="term" value="F:GTP binding"/>
    <property type="evidence" value="ECO:0007669"/>
    <property type="project" value="UniProtKB-KW"/>
</dbReference>
<dbReference type="PROSITE" id="PS51420">
    <property type="entry name" value="RHO"/>
    <property type="match status" value="1"/>
</dbReference>
<dbReference type="NCBIfam" id="TIGR00231">
    <property type="entry name" value="small_GTP"/>
    <property type="match status" value="1"/>
</dbReference>
<evidence type="ECO:0000313" key="5">
    <source>
        <dbReference type="EMBL" id="EGR29259.1"/>
    </source>
</evidence>
<comment type="subcellular location">
    <subcellularLocation>
        <location evidence="1">Endomembrane system</location>
    </subcellularLocation>
</comment>
<reference evidence="5 6" key="1">
    <citation type="submission" date="2011-07" db="EMBL/GenBank/DDBJ databases">
        <authorList>
            <person name="Coyne R."/>
            <person name="Brami D."/>
            <person name="Johnson J."/>
            <person name="Hostetler J."/>
            <person name="Hannick L."/>
            <person name="Clark T."/>
            <person name="Cassidy-Hanley D."/>
            <person name="Inman J."/>
        </authorList>
    </citation>
    <scope>NUCLEOTIDE SEQUENCE [LARGE SCALE GENOMIC DNA]</scope>
    <source>
        <strain evidence="5 6">G5</strain>
    </source>
</reference>
<accession>G0QZU8</accession>
<keyword evidence="3" id="KW-0342">GTP-binding</keyword>
<dbReference type="Pfam" id="PF00071">
    <property type="entry name" value="Ras"/>
    <property type="match status" value="1"/>
</dbReference>
<dbReference type="InParanoid" id="G0QZU8"/>
<dbReference type="PANTHER" id="PTHR47977">
    <property type="entry name" value="RAS-RELATED PROTEIN RAB"/>
    <property type="match status" value="1"/>
</dbReference>
<dbReference type="SMART" id="SM00174">
    <property type="entry name" value="RHO"/>
    <property type="match status" value="1"/>
</dbReference>
<gene>
    <name evidence="5" type="ORF">IMG5_159850</name>
</gene>
<evidence type="ECO:0000256" key="1">
    <source>
        <dbReference type="ARBA" id="ARBA00004308"/>
    </source>
</evidence>
<dbReference type="eggNOG" id="KOG0078">
    <property type="taxonomic scope" value="Eukaryota"/>
</dbReference>
<keyword evidence="2" id="KW-0547">Nucleotide-binding</keyword>
<name>G0QZU8_ICHMU</name>
<dbReference type="SUPFAM" id="SSF52540">
    <property type="entry name" value="P-loop containing nucleoside triphosphate hydrolases"/>
    <property type="match status" value="1"/>
</dbReference>
<dbReference type="CDD" id="cd00154">
    <property type="entry name" value="Rab"/>
    <property type="match status" value="1"/>
</dbReference>
<dbReference type="GO" id="GO:0012505">
    <property type="term" value="C:endomembrane system"/>
    <property type="evidence" value="ECO:0007669"/>
    <property type="project" value="UniProtKB-SubCell"/>
</dbReference>
<dbReference type="InterPro" id="IPR001806">
    <property type="entry name" value="Small_GTPase"/>
</dbReference>
<dbReference type="PRINTS" id="PR00449">
    <property type="entry name" value="RASTRNSFRMNG"/>
</dbReference>
<dbReference type="Gene3D" id="3.40.50.300">
    <property type="entry name" value="P-loop containing nucleotide triphosphate hydrolases"/>
    <property type="match status" value="1"/>
</dbReference>
<dbReference type="PROSITE" id="PS51421">
    <property type="entry name" value="RAS"/>
    <property type="match status" value="1"/>
</dbReference>
<dbReference type="OMA" id="QRSMKVP"/>
<dbReference type="EMBL" id="GL984169">
    <property type="protein sequence ID" value="EGR29259.1"/>
    <property type="molecule type" value="Genomic_DNA"/>
</dbReference>
<keyword evidence="4" id="KW-0472">Membrane</keyword>
<dbReference type="OrthoDB" id="9989112at2759"/>
<proteinExistence type="predicted"/>
<evidence type="ECO:0000256" key="4">
    <source>
        <dbReference type="ARBA" id="ARBA00023136"/>
    </source>
</evidence>
<keyword evidence="6" id="KW-1185">Reference proteome</keyword>
<evidence type="ECO:0000256" key="2">
    <source>
        <dbReference type="ARBA" id="ARBA00022741"/>
    </source>
</evidence>
<dbReference type="PROSITE" id="PS51419">
    <property type="entry name" value="RAB"/>
    <property type="match status" value="1"/>
</dbReference>
<dbReference type="SMART" id="SM00173">
    <property type="entry name" value="RAS"/>
    <property type="match status" value="1"/>
</dbReference>
<dbReference type="FunFam" id="3.40.50.300:FF:000586">
    <property type="entry name" value="Rab family GTPase"/>
    <property type="match status" value="1"/>
</dbReference>
<dbReference type="SMART" id="SM00176">
    <property type="entry name" value="RAN"/>
    <property type="match status" value="1"/>
</dbReference>
<protein>
    <submittedName>
        <fullName evidence="5">Uncharacterized protein</fullName>
    </submittedName>
</protein>
<dbReference type="InterPro" id="IPR005225">
    <property type="entry name" value="Small_GTP-bd"/>
</dbReference>
<sequence length="180" mass="20357">MLLVGDSSVGKTNILLRFAGDQYQPNYKATIGVDFKIKTIKVNQTTIKLQIWDTAGQEKFKTITQTYYNGASAVVIVYSITDRISFTNVRSWLQQINDHVNDSNVVKVLVGNKCDESETQRKVEKSEGQALADTFGIPFLETSAQDNINIQELFMQVGRQIKDKFLDENQQNNNNNSNIQ</sequence>
<dbReference type="InterPro" id="IPR027417">
    <property type="entry name" value="P-loop_NTPase"/>
</dbReference>